<feature type="region of interest" description="Disordered" evidence="1">
    <location>
        <begin position="1"/>
        <end position="22"/>
    </location>
</feature>
<name>A0ABN9QW33_9DINO</name>
<evidence type="ECO:0000313" key="3">
    <source>
        <dbReference type="Proteomes" id="UP001189429"/>
    </source>
</evidence>
<organism evidence="2 3">
    <name type="scientific">Prorocentrum cordatum</name>
    <dbReference type="NCBI Taxonomy" id="2364126"/>
    <lineage>
        <taxon>Eukaryota</taxon>
        <taxon>Sar</taxon>
        <taxon>Alveolata</taxon>
        <taxon>Dinophyceae</taxon>
        <taxon>Prorocentrales</taxon>
        <taxon>Prorocentraceae</taxon>
        <taxon>Prorocentrum</taxon>
    </lineage>
</organism>
<evidence type="ECO:0000313" key="2">
    <source>
        <dbReference type="EMBL" id="CAK0807933.1"/>
    </source>
</evidence>
<dbReference type="Proteomes" id="UP001189429">
    <property type="component" value="Unassembled WGS sequence"/>
</dbReference>
<comment type="caution">
    <text evidence="2">The sequence shown here is derived from an EMBL/GenBank/DDBJ whole genome shotgun (WGS) entry which is preliminary data.</text>
</comment>
<gene>
    <name evidence="2" type="ORF">PCOR1329_LOCUS13659</name>
</gene>
<sequence length="152" mass="17059">MGKRKSESEQPGEEPAHDARVPKAVKLARDALQVAGVDVSEVKPDDFNVLSPKAVNDLYNAMRHHLKTRNGDGFKEYCTVKTDSERREWLSRFIIDPKSGGCRGFSQTTCTRSITDESEIQWCTIDQLGSANWFNNAERARLVAESGELDSR</sequence>
<reference evidence="2" key="1">
    <citation type="submission" date="2023-10" db="EMBL/GenBank/DDBJ databases">
        <authorList>
            <person name="Chen Y."/>
            <person name="Shah S."/>
            <person name="Dougan E. K."/>
            <person name="Thang M."/>
            <person name="Chan C."/>
        </authorList>
    </citation>
    <scope>NUCLEOTIDE SEQUENCE [LARGE SCALE GENOMIC DNA]</scope>
</reference>
<dbReference type="EMBL" id="CAUYUJ010004043">
    <property type="protein sequence ID" value="CAK0807933.1"/>
    <property type="molecule type" value="Genomic_DNA"/>
</dbReference>
<feature type="non-terminal residue" evidence="2">
    <location>
        <position position="152"/>
    </location>
</feature>
<feature type="compositionally biased region" description="Basic and acidic residues" evidence="1">
    <location>
        <begin position="1"/>
        <end position="21"/>
    </location>
</feature>
<protein>
    <submittedName>
        <fullName evidence="2">Uncharacterized protein</fullName>
    </submittedName>
</protein>
<accession>A0ABN9QW33</accession>
<proteinExistence type="predicted"/>
<evidence type="ECO:0000256" key="1">
    <source>
        <dbReference type="SAM" id="MobiDB-lite"/>
    </source>
</evidence>
<keyword evidence="3" id="KW-1185">Reference proteome</keyword>